<dbReference type="InterPro" id="IPR042094">
    <property type="entry name" value="T2SS_GspF_sf"/>
</dbReference>
<feature type="domain" description="Type II secretion system protein GspF" evidence="9">
    <location>
        <begin position="289"/>
        <end position="410"/>
    </location>
</feature>
<evidence type="ECO:0000256" key="2">
    <source>
        <dbReference type="ARBA" id="ARBA00005745"/>
    </source>
</evidence>
<feature type="region of interest" description="Disordered" evidence="7">
    <location>
        <begin position="1"/>
        <end position="24"/>
    </location>
</feature>
<sequence length="419" mass="45622">MQSQPSRPPSPPSPGLPAADPARSGVQLRYRDAMGVAHSLTLSDVTERDALRRAAEQGWAVLSISALIESGQEASLRGERFPLLLFSQQLLALLESGLTLTEAITTLLAKEKSPSTRSVQQRITERLAQGENFSDVLARLPDAFPPVYIATVRASERTGDLPQALGRYIAYQQQFDEIRKKLISAAIYPAMLLVVGGFVTLFLLGYVVPRFSAVYESAGRTVPWLSSLLLGVGSTIRNHWLIAAAALLSAVGGIAVVAFSPTLRRGLLERFLRLPWLAGRVSEFRLGRFYRALSLLLASGIPLAQAMGMVSGLLGPREQRALQDARRDVEEGHTLSHAFVAHGLATPVAEQLIRVGERSGQLSAMLERTARFHDDDFSRWVDWASRLLEPVLMVAIGGIIGTVVVLLYVPIFELAGSLQ</sequence>
<reference evidence="10 11" key="1">
    <citation type="submission" date="2020-08" db="EMBL/GenBank/DDBJ databases">
        <title>Genome sequencing of Purple Non-Sulfur Bacteria from various extreme environments.</title>
        <authorList>
            <person name="Mayer M."/>
        </authorList>
    </citation>
    <scope>NUCLEOTIDE SEQUENCE [LARGE SCALE GENOMIC DNA]</scope>
    <source>
        <strain evidence="10 11">2761</strain>
    </source>
</reference>
<organism evidence="10 11">
    <name type="scientific">Rhodocyclus tenuis</name>
    <name type="common">Rhodospirillum tenue</name>
    <dbReference type="NCBI Taxonomy" id="1066"/>
    <lineage>
        <taxon>Bacteria</taxon>
        <taxon>Pseudomonadati</taxon>
        <taxon>Pseudomonadota</taxon>
        <taxon>Betaproteobacteria</taxon>
        <taxon>Rhodocyclales</taxon>
        <taxon>Rhodocyclaceae</taxon>
        <taxon>Rhodocyclus</taxon>
    </lineage>
</organism>
<dbReference type="EMBL" id="JACIGE010000020">
    <property type="protein sequence ID" value="MBB4249146.1"/>
    <property type="molecule type" value="Genomic_DNA"/>
</dbReference>
<comment type="caution">
    <text evidence="10">The sequence shown here is derived from an EMBL/GenBank/DDBJ whole genome shotgun (WGS) entry which is preliminary data.</text>
</comment>
<evidence type="ECO:0000256" key="6">
    <source>
        <dbReference type="ARBA" id="ARBA00023136"/>
    </source>
</evidence>
<evidence type="ECO:0000256" key="7">
    <source>
        <dbReference type="SAM" id="MobiDB-lite"/>
    </source>
</evidence>
<dbReference type="InterPro" id="IPR003004">
    <property type="entry name" value="GspF/PilC"/>
</dbReference>
<evidence type="ECO:0000256" key="4">
    <source>
        <dbReference type="ARBA" id="ARBA00022692"/>
    </source>
</evidence>
<evidence type="ECO:0000256" key="1">
    <source>
        <dbReference type="ARBA" id="ARBA00004651"/>
    </source>
</evidence>
<dbReference type="PRINTS" id="PR00812">
    <property type="entry name" value="BCTERIALGSPF"/>
</dbReference>
<keyword evidence="3" id="KW-1003">Cell membrane</keyword>
<feature type="transmembrane region" description="Helical" evidence="8">
    <location>
        <begin position="292"/>
        <end position="314"/>
    </location>
</feature>
<dbReference type="GO" id="GO:0005886">
    <property type="term" value="C:plasma membrane"/>
    <property type="evidence" value="ECO:0007669"/>
    <property type="project" value="UniProtKB-SubCell"/>
</dbReference>
<dbReference type="InterPro" id="IPR018076">
    <property type="entry name" value="T2SS_GspF_dom"/>
</dbReference>
<dbReference type="Proteomes" id="UP000587070">
    <property type="component" value="Unassembled WGS sequence"/>
</dbReference>
<keyword evidence="11" id="KW-1185">Reference proteome</keyword>
<name>A0A840GBC5_RHOTE</name>
<feature type="transmembrane region" description="Helical" evidence="8">
    <location>
        <begin position="391"/>
        <end position="411"/>
    </location>
</feature>
<dbReference type="AlphaFoldDB" id="A0A840GBC5"/>
<keyword evidence="6 8" id="KW-0472">Membrane</keyword>
<dbReference type="Gene3D" id="1.20.81.30">
    <property type="entry name" value="Type II secretion system (T2SS), domain F"/>
    <property type="match status" value="2"/>
</dbReference>
<dbReference type="PANTHER" id="PTHR30012:SF0">
    <property type="entry name" value="TYPE II SECRETION SYSTEM PROTEIN F-RELATED"/>
    <property type="match status" value="1"/>
</dbReference>
<dbReference type="GO" id="GO:0015628">
    <property type="term" value="P:protein secretion by the type II secretion system"/>
    <property type="evidence" value="ECO:0007669"/>
    <property type="project" value="TreeGrafter"/>
</dbReference>
<gene>
    <name evidence="10" type="ORF">GGD90_003550</name>
</gene>
<comment type="similarity">
    <text evidence="2">Belongs to the GSP F family.</text>
</comment>
<keyword evidence="4 8" id="KW-0812">Transmembrane</keyword>
<evidence type="ECO:0000256" key="5">
    <source>
        <dbReference type="ARBA" id="ARBA00022989"/>
    </source>
</evidence>
<accession>A0A840GBC5</accession>
<evidence type="ECO:0000313" key="11">
    <source>
        <dbReference type="Proteomes" id="UP000587070"/>
    </source>
</evidence>
<keyword evidence="5 8" id="KW-1133">Transmembrane helix</keyword>
<evidence type="ECO:0000259" key="9">
    <source>
        <dbReference type="Pfam" id="PF00482"/>
    </source>
</evidence>
<evidence type="ECO:0000256" key="8">
    <source>
        <dbReference type="SAM" id="Phobius"/>
    </source>
</evidence>
<evidence type="ECO:0000256" key="3">
    <source>
        <dbReference type="ARBA" id="ARBA00022475"/>
    </source>
</evidence>
<proteinExistence type="inferred from homology"/>
<comment type="subcellular location">
    <subcellularLocation>
        <location evidence="1">Cell membrane</location>
        <topology evidence="1">Multi-pass membrane protein</topology>
    </subcellularLocation>
</comment>
<dbReference type="RefSeq" id="WP_184415297.1">
    <property type="nucleotide sequence ID" value="NZ_JACIGE010000020.1"/>
</dbReference>
<feature type="domain" description="Type II secretion system protein GspF" evidence="9">
    <location>
        <begin position="86"/>
        <end position="209"/>
    </location>
</feature>
<dbReference type="PANTHER" id="PTHR30012">
    <property type="entry name" value="GENERAL SECRETION PATHWAY PROTEIN"/>
    <property type="match status" value="1"/>
</dbReference>
<dbReference type="Pfam" id="PF00482">
    <property type="entry name" value="T2SSF"/>
    <property type="match status" value="2"/>
</dbReference>
<feature type="transmembrane region" description="Helical" evidence="8">
    <location>
        <begin position="186"/>
        <end position="208"/>
    </location>
</feature>
<feature type="transmembrane region" description="Helical" evidence="8">
    <location>
        <begin position="240"/>
        <end position="263"/>
    </location>
</feature>
<feature type="compositionally biased region" description="Pro residues" evidence="7">
    <location>
        <begin position="1"/>
        <end position="15"/>
    </location>
</feature>
<evidence type="ECO:0000313" key="10">
    <source>
        <dbReference type="EMBL" id="MBB4249146.1"/>
    </source>
</evidence>
<protein>
    <submittedName>
        <fullName evidence="10">General secretion pathway protein F</fullName>
    </submittedName>
</protein>